<evidence type="ECO:0000313" key="3">
    <source>
        <dbReference type="EMBL" id="SDC10883.1"/>
    </source>
</evidence>
<dbReference type="Proteomes" id="UP000199086">
    <property type="component" value="Unassembled WGS sequence"/>
</dbReference>
<dbReference type="InterPro" id="IPR002560">
    <property type="entry name" value="Transposase_DDE"/>
</dbReference>
<feature type="domain" description="Transposase IS204/IS1001/IS1096/IS1165 zinc-finger" evidence="2">
    <location>
        <begin position="62"/>
        <end position="104"/>
    </location>
</feature>
<keyword evidence="4" id="KW-1185">Reference proteome</keyword>
<evidence type="ECO:0000259" key="1">
    <source>
        <dbReference type="Pfam" id="PF01610"/>
    </source>
</evidence>
<reference evidence="3 4" key="1">
    <citation type="submission" date="2016-06" db="EMBL/GenBank/DDBJ databases">
        <authorList>
            <person name="Olsen C.W."/>
            <person name="Carey S."/>
            <person name="Hinshaw L."/>
            <person name="Karasin A.I."/>
        </authorList>
    </citation>
    <scope>NUCLEOTIDE SEQUENCE [LARGE SCALE GENOMIC DNA]</scope>
    <source>
        <strain evidence="3 4">LZ-22</strain>
    </source>
</reference>
<dbReference type="AlphaFoldDB" id="A0A1G6IWU3"/>
<proteinExistence type="predicted"/>
<dbReference type="PANTHER" id="PTHR33498">
    <property type="entry name" value="TRANSPOSASE FOR INSERTION SEQUENCE ELEMENT IS1557"/>
    <property type="match status" value="1"/>
</dbReference>
<dbReference type="EMBL" id="FMYF01000029">
    <property type="protein sequence ID" value="SDC10883.1"/>
    <property type="molecule type" value="Genomic_DNA"/>
</dbReference>
<dbReference type="PANTHER" id="PTHR33498:SF1">
    <property type="entry name" value="TRANSPOSASE FOR INSERTION SEQUENCE ELEMENT IS1557"/>
    <property type="match status" value="1"/>
</dbReference>
<name>A0A1G6IWU3_9ACTN</name>
<feature type="domain" description="Transposase IS204/IS1001/IS1096/IS1165 DDE" evidence="1">
    <location>
        <begin position="180"/>
        <end position="435"/>
    </location>
</feature>
<sequence length="451" mass="49835">MEVLYAVIAKPKARMSQLTSPLSAPSLDEFCRLDRLGLTVVGQQVAPDHTVLVCHVVAPGDLCPACGRRGDPRDSVTRRLAHVPFGWWPTILEVRVRRYRCSECAKVWRQDMRGAAAPRSRLSRDAVTWALRALVIDRMSVARIAQALGVAWNTANKAVLAAGRALLIADPTRLDGVEVIGVDEHVWRHTRHGDRYVTVIIDLTPIRDKSGPARLLDLVEGRSKKVFKSWLAAQTKAFRAGVQVVAMDGFTGFKSAAVEELPDAVEVMDPFHVVALAAEKLDLTRQRIQQATRGHRGRTGDPLYGIRRALHTSAGLLTDKQRARIGAVFADDAHIEVEATWGVYQRIIDAYRQPSRAEGKNMLDALIASISSGVPKVLGEVITLGRTLKRRRTDVLAYFDHPGTSNGPTEAINGRLEHLRGTALGFRNLVHYRLRALLDTGGFRPRLHSLL</sequence>
<organism evidence="3 4">
    <name type="scientific">Raineyella antarctica</name>
    <dbReference type="NCBI Taxonomy" id="1577474"/>
    <lineage>
        <taxon>Bacteria</taxon>
        <taxon>Bacillati</taxon>
        <taxon>Actinomycetota</taxon>
        <taxon>Actinomycetes</taxon>
        <taxon>Propionibacteriales</taxon>
        <taxon>Propionibacteriaceae</taxon>
        <taxon>Raineyella</taxon>
    </lineage>
</organism>
<gene>
    <name evidence="3" type="ORF">GA0111570_1291</name>
</gene>
<dbReference type="InterPro" id="IPR029261">
    <property type="entry name" value="Transposase_Znf"/>
</dbReference>
<evidence type="ECO:0000259" key="2">
    <source>
        <dbReference type="Pfam" id="PF14690"/>
    </source>
</evidence>
<evidence type="ECO:0000313" key="4">
    <source>
        <dbReference type="Proteomes" id="UP000199086"/>
    </source>
</evidence>
<dbReference type="InterPro" id="IPR047951">
    <property type="entry name" value="Transpos_ISL3"/>
</dbReference>
<dbReference type="Pfam" id="PF01610">
    <property type="entry name" value="DDE_Tnp_ISL3"/>
    <property type="match status" value="1"/>
</dbReference>
<dbReference type="Pfam" id="PF14690">
    <property type="entry name" value="Zn_ribbon_ISL3"/>
    <property type="match status" value="1"/>
</dbReference>
<dbReference type="NCBIfam" id="NF033550">
    <property type="entry name" value="transpos_ISL3"/>
    <property type="match status" value="1"/>
</dbReference>
<accession>A0A1G6IWU3</accession>
<protein>
    <submittedName>
        <fullName evidence="3">Transposase</fullName>
    </submittedName>
</protein>